<feature type="compositionally biased region" description="Basic and acidic residues" evidence="1">
    <location>
        <begin position="1430"/>
        <end position="1443"/>
    </location>
</feature>
<evidence type="ECO:0000313" key="3">
    <source>
        <dbReference type="Proteomes" id="UP000283269"/>
    </source>
</evidence>
<dbReference type="Proteomes" id="UP000283269">
    <property type="component" value="Unassembled WGS sequence"/>
</dbReference>
<feature type="compositionally biased region" description="Low complexity" evidence="1">
    <location>
        <begin position="1177"/>
        <end position="1192"/>
    </location>
</feature>
<reference evidence="2 3" key="1">
    <citation type="journal article" date="2018" name="Evol. Lett.">
        <title>Horizontal gene cluster transfer increased hallucinogenic mushroom diversity.</title>
        <authorList>
            <person name="Reynolds H.T."/>
            <person name="Vijayakumar V."/>
            <person name="Gluck-Thaler E."/>
            <person name="Korotkin H.B."/>
            <person name="Matheny P.B."/>
            <person name="Slot J.C."/>
        </authorList>
    </citation>
    <scope>NUCLEOTIDE SEQUENCE [LARGE SCALE GENOMIC DNA]</scope>
    <source>
        <strain evidence="2 3">2631</strain>
    </source>
</reference>
<feature type="compositionally biased region" description="Basic and acidic residues" evidence="1">
    <location>
        <begin position="1319"/>
        <end position="1329"/>
    </location>
</feature>
<feature type="region of interest" description="Disordered" evidence="1">
    <location>
        <begin position="457"/>
        <end position="540"/>
    </location>
</feature>
<feature type="compositionally biased region" description="Polar residues" evidence="1">
    <location>
        <begin position="1271"/>
        <end position="1280"/>
    </location>
</feature>
<feature type="region of interest" description="Disordered" evidence="1">
    <location>
        <begin position="1"/>
        <end position="30"/>
    </location>
</feature>
<feature type="compositionally biased region" description="Basic and acidic residues" evidence="1">
    <location>
        <begin position="1254"/>
        <end position="1270"/>
    </location>
</feature>
<dbReference type="PANTHER" id="PTHR14905">
    <property type="entry name" value="NG37"/>
    <property type="match status" value="1"/>
</dbReference>
<dbReference type="Pfam" id="PF07217">
    <property type="entry name" value="Het-C"/>
    <property type="match status" value="1"/>
</dbReference>
<dbReference type="InterPro" id="IPR007307">
    <property type="entry name" value="Ltv1"/>
</dbReference>
<feature type="compositionally biased region" description="Polar residues" evidence="1">
    <location>
        <begin position="1807"/>
        <end position="1818"/>
    </location>
</feature>
<feature type="compositionally biased region" description="Polar residues" evidence="1">
    <location>
        <begin position="1193"/>
        <end position="1212"/>
    </location>
</feature>
<feature type="region of interest" description="Disordered" evidence="1">
    <location>
        <begin position="1127"/>
        <end position="1153"/>
    </location>
</feature>
<dbReference type="STRING" id="93625.A0A409WES5"/>
<feature type="compositionally biased region" description="Basic and acidic residues" evidence="1">
    <location>
        <begin position="1338"/>
        <end position="1359"/>
    </location>
</feature>
<feature type="compositionally biased region" description="Basic and acidic residues" evidence="1">
    <location>
        <begin position="500"/>
        <end position="531"/>
    </location>
</feature>
<dbReference type="InterPro" id="IPR052577">
    <property type="entry name" value="VWA7"/>
</dbReference>
<feature type="compositionally biased region" description="Basic and acidic residues" evidence="1">
    <location>
        <begin position="1411"/>
        <end position="1423"/>
    </location>
</feature>
<feature type="compositionally biased region" description="Basic and acidic residues" evidence="1">
    <location>
        <begin position="1281"/>
        <end position="1291"/>
    </location>
</feature>
<feature type="compositionally biased region" description="Polar residues" evidence="1">
    <location>
        <begin position="1362"/>
        <end position="1371"/>
    </location>
</feature>
<sequence>MPSKSIFRQPGAKHFQLVHRSQRDPLINDPEASDRVLKPFERDNAKKGKSRVDLETALSAHELNDVRENTGEASLYGVYFDDSEYDYMRHLRPVGVQEDGVESILIEAPSTSAQKSKNRRKNGIELLDLPEGVLASTSELPRTYESQQAVPASISGFQPDMDAHLRQVLEALEDDEFVDDELDDDFFDQLVADGERASDEEVDFNFIDEAAEGSAMRSEDLNEEDGGWEQKFANFKKTHSTVLGSDDGYDSEGGDTVGTLPAMSVIGGKGKRRRKGTSDASGYSMSSSSMFRNEALQTLDERFDQMILKQYNEDDEDKEESGSNEDGDSDEAPELITSRDDFDSMVNTFLNDYEILGRKMKPRMEGESGLDKLDSLRRAMGQDERVRIMNGENEEVDDEKFDAHLFPSDDDKKDRWDCETILTTYTNLENHPRLIRARDLKPGPKIMLDRKTGLPSVLKTFENTKPSSKTNKVSFGPASEGDNDSDSDDGTARRQAAVGRPRDESKEEKKARKAAVKAERQTRRAEKKSTKEQFGSEVKDQKKRIVNKELRLKKLYLTSTFLLITILVVLLPVETYAFGAGDIPDFAYLNDKAFRHGDIENILETLVKSAGGAAITAHSSGLLGKLASSVINRATGGSKFSKSDIKKVYFGNWLRDYSQAMDIAGLSKLSADTLVLVVSVLGFMTFGFASQEYEVTADRLGVYLPVEHIDNPKGYAQAEGDARRYHPKLRPPVDSRELEIDESTGMKVAITTRCCFLPIDLAKKYIATENQGWDTSTAFIRRTLEACIEHGRRAGGKEGADLWEAYRLLGTGLHTLEDLLAHSNWCELALRKMGHKEVFCHVGDQVTINTPNGRAPPLVTGTFGSADFLHSLLGEAGDKLSQASVTDLSAKMSNASQEGNDSKISTLKNILSKFGGGNEDKLSQGEEIKQETKAYNFNPDDIAPPEVQKKLLDLLKWHDDIMRDIIKKIEMVPGLTNLLEEFSNAMNEYVYTILAPYLGPILSQATSVLDEGSKAVIDNEDQYEVFNNSRAHDPSHSLLSKDHFGLILNEPAGKIAQIVVENSVNLIVQAWSNNNNPNHTIDQILEAFHHPYYATGRSEIQNKMYDHMERWINGLGSDSREILNSLTKESVRDHKNKRPGLEDTEEAGYGGCGHGYTPQKTSAVVAGGYAASNTSNYQSSGRTSQTTSSYGQAQQQHGSSYGRNDSSNTYGATTGGYGSQRRNDEDDTYGAPKRQENVGGYGGQGRDNTSAYGSRRDETLAYGSRQDDAQTHSQTTFGSQTRRDDDDDRRGSGQAYGSQTRRDDDDDRRGSGQAYGRQTRRDNDDDRRGSGQAYGHQSRLDDNDDRRGAAHAYGDRTDRPSYGQNAYGQDNSRTHKSGRNRDSDSDDNKYRQTQTQANYGDGSAPGGRGGYGREKNDSDDERKKSHTHKSGRDRDSDSDDNKKYRQTQTQANYSSGSAPGGRGGYGREENNSDDERKKSRAHNSGRDRDSDSDDHKKYRQAQPQADYGSGSASSGRGDYGRKKDDSDDERKSYDRHEGYGQSPQEQRQYGQQQQSVYAPSYGGQQQQYGQAPSSGYAPSYGGRSDTFGAENLNIDGGRNRRADDSDSDDDKRKKHGKRHVTSTCSVNHILLFTKRDMASAAEHEVDPLEIDPIWTTSRTARQIYALGEVDKDITRLLALAASSISLLTLPQTDAPGDNLPQGEERSEQFVLEVSEYFERLDVRVLQFILSLIDSNTSQLHSRIAPSAINAPPPGFIPPSLGVGLPADGNALKTNRGLQEERVERDAWKGILAALTRLKSAREKETEQNPGSSDNGVHR</sequence>
<feature type="region of interest" description="Disordered" evidence="1">
    <location>
        <begin position="312"/>
        <end position="340"/>
    </location>
</feature>
<feature type="compositionally biased region" description="Low complexity" evidence="1">
    <location>
        <begin position="1541"/>
        <end position="1576"/>
    </location>
</feature>
<feature type="region of interest" description="Disordered" evidence="1">
    <location>
        <begin position="246"/>
        <end position="286"/>
    </location>
</feature>
<name>A0A409WES5_PSICY</name>
<dbReference type="InParanoid" id="A0A409WES5"/>
<feature type="compositionally biased region" description="Basic and acidic residues" evidence="1">
    <location>
        <begin position="1300"/>
        <end position="1310"/>
    </location>
</feature>
<feature type="compositionally biased region" description="Basic and acidic residues" evidence="1">
    <location>
        <begin position="1465"/>
        <end position="1477"/>
    </location>
</feature>
<feature type="compositionally biased region" description="Polar residues" evidence="1">
    <location>
        <begin position="461"/>
        <end position="473"/>
    </location>
</feature>
<dbReference type="EMBL" id="NHYD01003445">
    <property type="protein sequence ID" value="PPQ76996.1"/>
    <property type="molecule type" value="Genomic_DNA"/>
</dbReference>
<comment type="caution">
    <text evidence="2">The sequence shown here is derived from an EMBL/GenBank/DDBJ whole genome shotgun (WGS) entry which is preliminary data.</text>
</comment>
<protein>
    <submittedName>
        <fullName evidence="2">Uncharacterized protein</fullName>
    </submittedName>
</protein>
<feature type="compositionally biased region" description="Basic and acidic residues" evidence="1">
    <location>
        <begin position="1379"/>
        <end position="1390"/>
    </location>
</feature>
<proteinExistence type="predicted"/>
<feature type="compositionally biased region" description="Acidic residues" evidence="1">
    <location>
        <begin position="313"/>
        <end position="333"/>
    </location>
</feature>
<dbReference type="GO" id="GO:0042274">
    <property type="term" value="P:ribosomal small subunit biogenesis"/>
    <property type="evidence" value="ECO:0007669"/>
    <property type="project" value="InterPro"/>
</dbReference>
<feature type="compositionally biased region" description="Basic and acidic residues" evidence="1">
    <location>
        <begin position="1518"/>
        <end position="1538"/>
    </location>
</feature>
<feature type="region of interest" description="Disordered" evidence="1">
    <location>
        <begin position="1174"/>
        <end position="1619"/>
    </location>
</feature>
<evidence type="ECO:0000313" key="2">
    <source>
        <dbReference type="EMBL" id="PPQ76996.1"/>
    </source>
</evidence>
<dbReference type="InterPro" id="IPR010816">
    <property type="entry name" value="Het-C"/>
</dbReference>
<dbReference type="OrthoDB" id="2506204at2759"/>
<accession>A0A409WES5</accession>
<organism evidence="2 3">
    <name type="scientific">Psilocybe cyanescens</name>
    <dbReference type="NCBI Taxonomy" id="93625"/>
    <lineage>
        <taxon>Eukaryota</taxon>
        <taxon>Fungi</taxon>
        <taxon>Dikarya</taxon>
        <taxon>Basidiomycota</taxon>
        <taxon>Agaricomycotina</taxon>
        <taxon>Agaricomycetes</taxon>
        <taxon>Agaricomycetidae</taxon>
        <taxon>Agaricales</taxon>
        <taxon>Agaricineae</taxon>
        <taxon>Strophariaceae</taxon>
        <taxon>Psilocybe</taxon>
    </lineage>
</organism>
<feature type="compositionally biased region" description="Basic and acidic residues" evidence="1">
    <location>
        <begin position="1484"/>
        <end position="1496"/>
    </location>
</feature>
<dbReference type="PANTHER" id="PTHR14905:SF7">
    <property type="entry name" value="VON WILLEBRAND FACTOR A DOMAIN-CONTAINING PROTEIN 7"/>
    <property type="match status" value="1"/>
</dbReference>
<dbReference type="Pfam" id="PF04180">
    <property type="entry name" value="LTV"/>
    <property type="match status" value="1"/>
</dbReference>
<gene>
    <name evidence="2" type="ORF">CVT25_014813</name>
</gene>
<feature type="region of interest" description="Disordered" evidence="1">
    <location>
        <begin position="1798"/>
        <end position="1818"/>
    </location>
</feature>
<keyword evidence="3" id="KW-1185">Reference proteome</keyword>
<evidence type="ECO:0000256" key="1">
    <source>
        <dbReference type="SAM" id="MobiDB-lite"/>
    </source>
</evidence>